<dbReference type="Pfam" id="PF00072">
    <property type="entry name" value="Response_reg"/>
    <property type="match status" value="1"/>
</dbReference>
<evidence type="ECO:0000259" key="8">
    <source>
        <dbReference type="PROSITE" id="PS50045"/>
    </source>
</evidence>
<dbReference type="Pfam" id="PF25601">
    <property type="entry name" value="AAA_lid_14"/>
    <property type="match status" value="1"/>
</dbReference>
<dbReference type="PANTHER" id="PTHR32071:SF57">
    <property type="entry name" value="C4-DICARBOXYLATE TRANSPORT TRANSCRIPTIONAL REGULATORY PROTEIN DCTD"/>
    <property type="match status" value="1"/>
</dbReference>
<feature type="domain" description="Sigma-54 factor interaction" evidence="8">
    <location>
        <begin position="147"/>
        <end position="362"/>
    </location>
</feature>
<reference evidence="10 11" key="1">
    <citation type="submission" date="2017-08" db="EMBL/GenBank/DDBJ databases">
        <title>Infants hospitalized years apart are colonized by the same room-sourced microbial strains.</title>
        <authorList>
            <person name="Brooks B."/>
            <person name="Olm M.R."/>
            <person name="Firek B.A."/>
            <person name="Baker R."/>
            <person name="Thomas B.C."/>
            <person name="Morowitz M.J."/>
            <person name="Banfield J.F."/>
        </authorList>
    </citation>
    <scope>NUCLEOTIDE SEQUENCE [LARGE SCALE GENOMIC DNA]</scope>
    <source>
        <strain evidence="10">S2_018_000_R3_110</strain>
    </source>
</reference>
<feature type="modified residue" description="4-aspartylphosphate" evidence="7">
    <location>
        <position position="58"/>
    </location>
</feature>
<keyword evidence="1 7" id="KW-0597">Phosphoprotein</keyword>
<dbReference type="SUPFAM" id="SSF52172">
    <property type="entry name" value="CheY-like"/>
    <property type="match status" value="1"/>
</dbReference>
<dbReference type="Proteomes" id="UP000248614">
    <property type="component" value="Unassembled WGS sequence"/>
</dbReference>
<dbReference type="SMART" id="SM00448">
    <property type="entry name" value="REC"/>
    <property type="match status" value="1"/>
</dbReference>
<protein>
    <submittedName>
        <fullName evidence="10">Sigma-54-dependent Fis family transcriptional regulator</fullName>
    </submittedName>
</protein>
<gene>
    <name evidence="10" type="ORF">DI632_02545</name>
</gene>
<dbReference type="PROSITE" id="PS00688">
    <property type="entry name" value="SIGMA54_INTERACT_3"/>
    <property type="match status" value="1"/>
</dbReference>
<keyword evidence="5" id="KW-0805">Transcription regulation</keyword>
<proteinExistence type="predicted"/>
<dbReference type="SMART" id="SM00382">
    <property type="entry name" value="AAA"/>
    <property type="match status" value="1"/>
</dbReference>
<dbReference type="FunFam" id="3.40.50.2300:FF:000018">
    <property type="entry name" value="DNA-binding transcriptional regulator NtrC"/>
    <property type="match status" value="1"/>
</dbReference>
<dbReference type="InterPro" id="IPR002078">
    <property type="entry name" value="Sigma_54_int"/>
</dbReference>
<dbReference type="EMBL" id="QFNF01000004">
    <property type="protein sequence ID" value="PZO80114.1"/>
    <property type="molecule type" value="Genomic_DNA"/>
</dbReference>
<accession>A0A2W4ZCT6</accession>
<evidence type="ECO:0000313" key="11">
    <source>
        <dbReference type="Proteomes" id="UP000248614"/>
    </source>
</evidence>
<dbReference type="Pfam" id="PF02954">
    <property type="entry name" value="HTH_8"/>
    <property type="match status" value="1"/>
</dbReference>
<evidence type="ECO:0000256" key="4">
    <source>
        <dbReference type="ARBA" id="ARBA00023012"/>
    </source>
</evidence>
<dbReference type="Pfam" id="PF00158">
    <property type="entry name" value="Sigma54_activat"/>
    <property type="match status" value="1"/>
</dbReference>
<evidence type="ECO:0000256" key="6">
    <source>
        <dbReference type="ARBA" id="ARBA00023163"/>
    </source>
</evidence>
<name>A0A2W4ZCT6_9SPHN</name>
<evidence type="ECO:0000313" key="10">
    <source>
        <dbReference type="EMBL" id="PZO80114.1"/>
    </source>
</evidence>
<feature type="domain" description="Response regulatory" evidence="9">
    <location>
        <begin position="9"/>
        <end position="123"/>
    </location>
</feature>
<dbReference type="InterPro" id="IPR002197">
    <property type="entry name" value="HTH_Fis"/>
</dbReference>
<evidence type="ECO:0000256" key="7">
    <source>
        <dbReference type="PROSITE-ProRule" id="PRU00169"/>
    </source>
</evidence>
<dbReference type="PROSITE" id="PS50110">
    <property type="entry name" value="RESPONSE_REGULATORY"/>
    <property type="match status" value="1"/>
</dbReference>
<evidence type="ECO:0000256" key="2">
    <source>
        <dbReference type="ARBA" id="ARBA00022741"/>
    </source>
</evidence>
<dbReference type="PROSITE" id="PS50045">
    <property type="entry name" value="SIGMA54_INTERACT_4"/>
    <property type="match status" value="1"/>
</dbReference>
<organism evidence="10 11">
    <name type="scientific">Sphingomonas hengshuiensis</name>
    <dbReference type="NCBI Taxonomy" id="1609977"/>
    <lineage>
        <taxon>Bacteria</taxon>
        <taxon>Pseudomonadati</taxon>
        <taxon>Pseudomonadota</taxon>
        <taxon>Alphaproteobacteria</taxon>
        <taxon>Sphingomonadales</taxon>
        <taxon>Sphingomonadaceae</taxon>
        <taxon>Sphingomonas</taxon>
    </lineage>
</organism>
<dbReference type="Gene3D" id="3.40.50.300">
    <property type="entry name" value="P-loop containing nucleotide triphosphate hydrolases"/>
    <property type="match status" value="1"/>
</dbReference>
<dbReference type="GO" id="GO:0043565">
    <property type="term" value="F:sequence-specific DNA binding"/>
    <property type="evidence" value="ECO:0007669"/>
    <property type="project" value="InterPro"/>
</dbReference>
<dbReference type="InterPro" id="IPR025944">
    <property type="entry name" value="Sigma_54_int_dom_CS"/>
</dbReference>
<evidence type="ECO:0000256" key="3">
    <source>
        <dbReference type="ARBA" id="ARBA00022840"/>
    </source>
</evidence>
<evidence type="ECO:0000259" key="9">
    <source>
        <dbReference type="PROSITE" id="PS50110"/>
    </source>
</evidence>
<dbReference type="InterPro" id="IPR001789">
    <property type="entry name" value="Sig_transdc_resp-reg_receiver"/>
</dbReference>
<dbReference type="InterPro" id="IPR058031">
    <property type="entry name" value="AAA_lid_NorR"/>
</dbReference>
<dbReference type="InterPro" id="IPR027417">
    <property type="entry name" value="P-loop_NTPase"/>
</dbReference>
<evidence type="ECO:0000256" key="1">
    <source>
        <dbReference type="ARBA" id="ARBA00022553"/>
    </source>
</evidence>
<dbReference type="InterPro" id="IPR003593">
    <property type="entry name" value="AAA+_ATPase"/>
</dbReference>
<keyword evidence="2" id="KW-0547">Nucleotide-binding</keyword>
<dbReference type="InterPro" id="IPR009057">
    <property type="entry name" value="Homeodomain-like_sf"/>
</dbReference>
<dbReference type="GO" id="GO:0000160">
    <property type="term" value="P:phosphorelay signal transduction system"/>
    <property type="evidence" value="ECO:0007669"/>
    <property type="project" value="UniProtKB-KW"/>
</dbReference>
<dbReference type="Gene3D" id="1.10.10.60">
    <property type="entry name" value="Homeodomain-like"/>
    <property type="match status" value="1"/>
</dbReference>
<dbReference type="GO" id="GO:0006355">
    <property type="term" value="P:regulation of DNA-templated transcription"/>
    <property type="evidence" value="ECO:0007669"/>
    <property type="project" value="InterPro"/>
</dbReference>
<evidence type="ECO:0000256" key="5">
    <source>
        <dbReference type="ARBA" id="ARBA00023015"/>
    </source>
</evidence>
<dbReference type="SUPFAM" id="SSF52540">
    <property type="entry name" value="P-loop containing nucleoside triphosphate hydrolases"/>
    <property type="match status" value="1"/>
</dbReference>
<dbReference type="AlphaFoldDB" id="A0A2W4ZCT6"/>
<dbReference type="InterPro" id="IPR025662">
    <property type="entry name" value="Sigma_54_int_dom_ATP-bd_1"/>
</dbReference>
<dbReference type="Gene3D" id="3.40.50.2300">
    <property type="match status" value="1"/>
</dbReference>
<keyword evidence="4" id="KW-0902">Two-component regulatory system</keyword>
<dbReference type="Gene3D" id="1.10.8.60">
    <property type="match status" value="1"/>
</dbReference>
<keyword evidence="6" id="KW-0804">Transcription</keyword>
<dbReference type="SUPFAM" id="SSF46689">
    <property type="entry name" value="Homeodomain-like"/>
    <property type="match status" value="1"/>
</dbReference>
<sequence length="435" mass="46884">MTAPVRTGRVALVEDDDDLRVSTTQLLTLAGFDVVAFPAAPPALLAIDADFDGIVVTDVRMPQMSGIELFRTLRERDPTLPVVLVTGHADVETAVETIKAGAWDFLSKPFDPDALIAAATRAMAARTLALENRRLRTEAAGGGAVALVGRSPAIARLRDMIPVLADTDIDLLIEGETGTGKELLARAIHRAGRRARHRFVSVACGALPGQAIEDELFAVVGDRGIAGAQRGTLFLDDIDQASRGLQGRLTQVIEDRALRGPRDVVPIDVRVIATAAEEAQRVPDAIAPGLFYRLAAVRLRMPPLRERREDVPLLFAHLVDLSAARLRRAVPPLTHAARDMLAQHDWPGNVRELAHFADRFVLGLDGGAEAGRGSDASRPLPERIAAFEREAILSAIAATGGEIGAAIERLGIPRKTFYYKVQRLGIDLRMLRGQG</sequence>
<dbReference type="InterPro" id="IPR011006">
    <property type="entry name" value="CheY-like_superfamily"/>
</dbReference>
<dbReference type="CDD" id="cd00009">
    <property type="entry name" value="AAA"/>
    <property type="match status" value="1"/>
</dbReference>
<keyword evidence="3" id="KW-0067">ATP-binding</keyword>
<comment type="caution">
    <text evidence="10">The sequence shown here is derived from an EMBL/GenBank/DDBJ whole genome shotgun (WGS) entry which is preliminary data.</text>
</comment>
<dbReference type="PROSITE" id="PS00675">
    <property type="entry name" value="SIGMA54_INTERACT_1"/>
    <property type="match status" value="1"/>
</dbReference>
<dbReference type="PANTHER" id="PTHR32071">
    <property type="entry name" value="TRANSCRIPTIONAL REGULATORY PROTEIN"/>
    <property type="match status" value="1"/>
</dbReference>
<dbReference type="GO" id="GO:0005524">
    <property type="term" value="F:ATP binding"/>
    <property type="evidence" value="ECO:0007669"/>
    <property type="project" value="UniProtKB-KW"/>
</dbReference>